<dbReference type="InterPro" id="IPR006616">
    <property type="entry name" value="DM9_repeat"/>
</dbReference>
<dbReference type="Proteomes" id="UP001140094">
    <property type="component" value="Unassembled WGS sequence"/>
</dbReference>
<dbReference type="PANTHER" id="PTHR31649:SF1">
    <property type="entry name" value="FARNESOIC ACID O-METHYL TRANSFERASE DOMAIN-CONTAINING PROTEIN"/>
    <property type="match status" value="1"/>
</dbReference>
<dbReference type="AlphaFoldDB" id="A0A9W8HRZ7"/>
<dbReference type="PANTHER" id="PTHR31649">
    <property type="entry name" value="AGAP009604-PA"/>
    <property type="match status" value="1"/>
</dbReference>
<sequence length="153" mass="16556">MQQFQWVKQQNGAIPIHALSEGRESDGQPLFIAYGEFKGGLHPGKAAPHLADGGFALGWGGRAQRLNEYYVLCGDMNRAKWVDVQGGPARLDGSVRPVEAGREQNGKPLYVARASVGNSLQLGKAGPHLASGMSFAFGDGERNEKNYQILAYR</sequence>
<proteinExistence type="predicted"/>
<dbReference type="EMBL" id="JANBUO010001202">
    <property type="protein sequence ID" value="KAJ2799318.1"/>
    <property type="molecule type" value="Genomic_DNA"/>
</dbReference>
<keyword evidence="2" id="KW-1185">Reference proteome</keyword>
<gene>
    <name evidence="1" type="ORF">H4R20_004486</name>
</gene>
<dbReference type="Pfam" id="PF11901">
    <property type="entry name" value="DM9"/>
    <property type="match status" value="1"/>
</dbReference>
<evidence type="ECO:0000313" key="2">
    <source>
        <dbReference type="Proteomes" id="UP001140094"/>
    </source>
</evidence>
<evidence type="ECO:0000313" key="1">
    <source>
        <dbReference type="EMBL" id="KAJ2799318.1"/>
    </source>
</evidence>
<protein>
    <submittedName>
        <fullName evidence="1">Uncharacterized protein</fullName>
    </submittedName>
</protein>
<dbReference type="OrthoDB" id="2142040at2759"/>
<name>A0A9W8HRZ7_9FUNG</name>
<dbReference type="SMART" id="SM00696">
    <property type="entry name" value="DM9"/>
    <property type="match status" value="2"/>
</dbReference>
<comment type="caution">
    <text evidence="1">The sequence shown here is derived from an EMBL/GenBank/DDBJ whole genome shotgun (WGS) entry which is preliminary data.</text>
</comment>
<reference evidence="1" key="1">
    <citation type="submission" date="2022-07" db="EMBL/GenBank/DDBJ databases">
        <title>Phylogenomic reconstructions and comparative analyses of Kickxellomycotina fungi.</title>
        <authorList>
            <person name="Reynolds N.K."/>
            <person name="Stajich J.E."/>
            <person name="Barry K."/>
            <person name="Grigoriev I.V."/>
            <person name="Crous P."/>
            <person name="Smith M.E."/>
        </authorList>
    </citation>
    <scope>NUCLEOTIDE SEQUENCE</scope>
    <source>
        <strain evidence="1">NRRL 1565</strain>
    </source>
</reference>
<accession>A0A9W8HRZ7</accession>
<organism evidence="1 2">
    <name type="scientific">Coemansia guatemalensis</name>
    <dbReference type="NCBI Taxonomy" id="2761395"/>
    <lineage>
        <taxon>Eukaryota</taxon>
        <taxon>Fungi</taxon>
        <taxon>Fungi incertae sedis</taxon>
        <taxon>Zoopagomycota</taxon>
        <taxon>Kickxellomycotina</taxon>
        <taxon>Kickxellomycetes</taxon>
        <taxon>Kickxellales</taxon>
        <taxon>Kickxellaceae</taxon>
        <taxon>Coemansia</taxon>
    </lineage>
</organism>